<dbReference type="Gene3D" id="2.60.40.10">
    <property type="entry name" value="Immunoglobulins"/>
    <property type="match status" value="2"/>
</dbReference>
<sequence length="2354" mass="261295">MISYKKIILILIALVLIASSLNAVSALEDNGTDLNIMGSHNDFALSEVNSEIYVSSNYSEDAHDGSISFPYSNLKDAVSLASDNSTIVLIGGEFKGSLNSEITINKNLTIKSLNSTAIINGENKYHFFNILPGASLIIENINFINGYADLNSNQLGIFTNRGDLTFNNVNINNMNGFMGAIYNRGNLKIYNSNFEKCSATTLAQAIVNLENTTIVNTTMARLNSNNIDLTVYNYKNLLINNSNIYSVTSSKDYDENSKHTLSMVADNSVLQTVEFNDGIAKIYNSQINNRLRLYDSQAFLNKVQISSGSPYERAVSSFDSNLSVISSTINHGINAPESKLNITYSIILGGIQGNGGISEVYAPLNWWGSNNGPQISYAKVNATNWVVMLFDADESPISVGTNAKFTASLNKIISNGAMDDFNNSELLPQRYVYFESESGNFEKTGGYLNNGIFENYLINNTENSLVYAIIDSQRIRLVIGNGSSNYSLYVSQSRGNDILGDGSFENPYNTIQQALNKAFNGNTIYLIDGPFSYSPNSNLIINKNITIEGLGDVVIKRDDNKNIFQINSIGNLIVKNINFTLLSSAYSNPLFLLNGGNLTILNSNFYDIYSTAIIYSAANSKIIVDSCNFTDIHGSISEGSSKLFVYNSTFEGITRYYDNPIYREYNYMFTSSGLVEVHDSLFINNDMAIVNLHPMILTSSKGTQYAEYSRYAYFRNSSFINNNFKNLAYPYNVFKMYDSYSSFYGFVDNCSFIDNIGLKMNLNRVNSSTFINNQNFLVTSVEVLNSMFEKNSNFVRDGSSYVGNGILNSNRVINSTFMFNKAAYGGALYNPSVVHYSVFVNNTAQYEGNDIFSYSGNVDYSSNWWGDNQKPDSRKVYKFLGELTLNDWIMMTFENTSKYSVSVSLDNLIDNNGKITPLNYSINQRTVYFSTEYGYISPSNISLENNIADAWLTYNQTENDFNVYARIDNQLLDLSIKNNSTRILMENTSFYGKNNKYNATLINVNGHSISNQTLIIEITNEMNETISFVRESDENGFVEFLFEYPIGKYVISIYYEGNGFYEKSDNSAVVNVLPATTTLKVLNYTFYGKNNNFYAILVDGSNLGISNQTIYFNVTNSKGESRLFTSITDTSGRADVILSLDTGVYGIVANFNGDGWYAPSSSESEITILPINSTITVPNVTFYGLGNVYNITLKDSEGTLIKGESVKVVISKDSLSDTFTLTTDDNGIAQLTINYLPGNYNIKASYAGDFIYGSAEAEGIIVIEKVLTKISGFSHATIPLNGIYSVVLSDMYGRRLVNETVSMNVYKGKLLKSLSAVTDGNGEATFAFDLEEATYLVTYDYGGSIFYSESTGAATIVINNNTALSNVDLNASDLIQYYGENKYFVISFKDYNAYSQYGKTIVATISSTGFYQTFNLITDVFGQARLQINLNPGIYNITYSYKNDYYGIFAQNASSIFVYKMPSFIMGSDVIMRTGETKYLEVTLRNVNNVPIRNMQVNIDISGKQYNVTTNTEGIARVLLDFNSGSYVAKYSFENPNYLSSSGSSKILVSDLDKVITSIIGQDSSIYDSEVLKYNVSLKDELNNPISGSSVVLNVMDMENNVLANYSSNTNSEGIAVFNLNLTYGNYMLNSYYSGSSRYFESSALNYVNVMPSANLTKTFISGSLGENNEYAINLVDEYGVYLKYAEIVVTVNNKTYYTTTNNDGKSFIDLGLVAGIYDIRAYYAGDENYEKTSFSDKIVLLGNLTYLFAFDVVKYYHNSTQLNVQLLDSIGSPLADKEIIFTVDGVNYTNRTNAEGWALFVIDFLPGNYTVTSSYLAENPAENAFAISEVSVLSTIVANNLVKYYRNASQFNVKVLDFSGNPIRNANVSMLFNGILYVRMTNGEGVATLEINSEVGNYDIAVQNPNDGLIQNYMIKVIPYSSLKQSNISGKLADGIYEILLVDGDKNPISDAKISVVINNATYSVVTNVDGKVFVNLSSEFGVYSINAKFNGDGAHEPAEFSDYVVVSGDLNYLFAYDLVKYYRNDSQFKAQLMDIEGNPLVGKIITIEINGRNYTRTTDESGYIKFNVNLNPGEYRVVCSYYGETSKENAFATAKITVLSTIVAKDLVKYYRNGSQFYVKIIDGQGKDVVNKDVTMNINGILYTRKTNDLGIARLNINLNPGNYILTVSDPNNGLMESFTVTVLSTIIGNDLVKYYKNDSQYYVRLLDDVGAPLAHVDVTMNINGVFYTRETNDLGIVRLNINLNPGDYILTAYHPSGLQFSNKITVLPILSASNLVMNYNDGSVFKATLLDGNGRLFANQNVTFNINGVFYNRITNENGIASLNIHLMSGKYIISSEYNGYVISNTIIINN</sequence>
<dbReference type="InterPro" id="IPR003344">
    <property type="entry name" value="Big_1_dom"/>
</dbReference>
<dbReference type="EMBL" id="SUTF01000008">
    <property type="protein sequence ID" value="MBE6511042.1"/>
    <property type="molecule type" value="Genomic_DNA"/>
</dbReference>
<feature type="domain" description="Big-1" evidence="2">
    <location>
        <begin position="2268"/>
        <end position="2351"/>
    </location>
</feature>
<comment type="caution">
    <text evidence="3">The sequence shown here is derived from an EMBL/GenBank/DDBJ whole genome shotgun (WGS) entry which is preliminary data.</text>
</comment>
<name>A0A8T3VIN1_9EURY</name>
<dbReference type="InterPro" id="IPR011050">
    <property type="entry name" value="Pectin_lyase_fold/virulence"/>
</dbReference>
<feature type="domain" description="Big-1" evidence="2">
    <location>
        <begin position="1164"/>
        <end position="1256"/>
    </location>
</feature>
<feature type="domain" description="Big-1" evidence="2">
    <location>
        <begin position="1075"/>
        <end position="1161"/>
    </location>
</feature>
<dbReference type="InterPro" id="IPR012334">
    <property type="entry name" value="Pectin_lyas_fold"/>
</dbReference>
<evidence type="ECO:0000256" key="1">
    <source>
        <dbReference type="ARBA" id="ARBA00010116"/>
    </source>
</evidence>
<reference evidence="3" key="1">
    <citation type="submission" date="2019-04" db="EMBL/GenBank/DDBJ databases">
        <title>Evolution of Biomass-Degrading Anaerobic Consortia Revealed by Metagenomics.</title>
        <authorList>
            <person name="Peng X."/>
        </authorList>
    </citation>
    <scope>NUCLEOTIDE SEQUENCE</scope>
    <source>
        <strain evidence="3">SIG13</strain>
    </source>
</reference>
<dbReference type="SUPFAM" id="SSF49373">
    <property type="entry name" value="Invasin/intimin cell-adhesion fragments"/>
    <property type="match status" value="1"/>
</dbReference>
<accession>A0A8T3VIN1</accession>
<dbReference type="InterPro" id="IPR008964">
    <property type="entry name" value="Invasin/intimin_cell_adhesion"/>
</dbReference>
<proteinExistence type="inferred from homology"/>
<feature type="domain" description="Big-1" evidence="2">
    <location>
        <begin position="1923"/>
        <end position="2001"/>
    </location>
</feature>
<protein>
    <submittedName>
        <fullName evidence="3">Ig-like domain repeat protein</fullName>
    </submittedName>
</protein>
<dbReference type="InterPro" id="IPR013783">
    <property type="entry name" value="Ig-like_fold"/>
</dbReference>
<dbReference type="SUPFAM" id="SSF51126">
    <property type="entry name" value="Pectin lyase-like"/>
    <property type="match status" value="2"/>
</dbReference>
<dbReference type="SMART" id="SM00634">
    <property type="entry name" value="BID_1"/>
    <property type="match status" value="4"/>
</dbReference>
<organism evidence="3 4">
    <name type="scientific">Methanobrevibacter millerae</name>
    <dbReference type="NCBI Taxonomy" id="230361"/>
    <lineage>
        <taxon>Archaea</taxon>
        <taxon>Methanobacteriati</taxon>
        <taxon>Methanobacteriota</taxon>
        <taxon>Methanomada group</taxon>
        <taxon>Methanobacteria</taxon>
        <taxon>Methanobacteriales</taxon>
        <taxon>Methanobacteriaceae</taxon>
        <taxon>Methanobrevibacter</taxon>
    </lineage>
</organism>
<comment type="similarity">
    <text evidence="1">Belongs to the intimin/invasin family.</text>
</comment>
<dbReference type="Gene3D" id="2.160.20.10">
    <property type="entry name" value="Single-stranded right-handed beta-helix, Pectin lyase-like"/>
    <property type="match status" value="1"/>
</dbReference>
<evidence type="ECO:0000313" key="4">
    <source>
        <dbReference type="Proteomes" id="UP000713479"/>
    </source>
</evidence>
<evidence type="ECO:0000313" key="3">
    <source>
        <dbReference type="EMBL" id="MBE6511042.1"/>
    </source>
</evidence>
<evidence type="ECO:0000259" key="2">
    <source>
        <dbReference type="SMART" id="SM00634"/>
    </source>
</evidence>
<gene>
    <name evidence="3" type="ORF">E7Z74_07250</name>
</gene>
<dbReference type="Proteomes" id="UP000713479">
    <property type="component" value="Unassembled WGS sequence"/>
</dbReference>